<dbReference type="EMBL" id="FQXD01000005">
    <property type="protein sequence ID" value="SHH27778.1"/>
    <property type="molecule type" value="Genomic_DNA"/>
</dbReference>
<reference evidence="4" key="1">
    <citation type="submission" date="2016-11" db="EMBL/GenBank/DDBJ databases">
        <authorList>
            <person name="Varghese N."/>
            <person name="Submissions S."/>
        </authorList>
    </citation>
    <scope>NUCLEOTIDE SEQUENCE [LARGE SCALE GENOMIC DNA]</scope>
    <source>
        <strain evidence="4">CGMCC 1.6496</strain>
    </source>
</reference>
<dbReference type="Pfam" id="PF07853">
    <property type="entry name" value="DUF1648"/>
    <property type="match status" value="1"/>
</dbReference>
<dbReference type="InterPro" id="IPR012867">
    <property type="entry name" value="DUF1648"/>
</dbReference>
<keyword evidence="1" id="KW-0812">Transmembrane</keyword>
<evidence type="ECO:0000256" key="1">
    <source>
        <dbReference type="SAM" id="Phobius"/>
    </source>
</evidence>
<feature type="transmembrane region" description="Helical" evidence="1">
    <location>
        <begin position="20"/>
        <end position="40"/>
    </location>
</feature>
<sequence length="168" mass="19942">MKKSSKRPQMKIPKTWGERIWNAIGYTIFLGTIIFVMRVWKYVPNEVPAHFNSAGEITRWGSKWELLIILIPGIFTATFMGVMERYPELHNYPKRFNETNAKAFYLHSRKMMNQLKNICLIIFSIITLESIFIAMNWWEGLGAWMLPLLITFTFFPLILSFMKRRKIK</sequence>
<name>A0A1M5RNV3_9BACI</name>
<keyword evidence="1" id="KW-1133">Transmembrane helix</keyword>
<proteinExistence type="predicted"/>
<evidence type="ECO:0000313" key="3">
    <source>
        <dbReference type="EMBL" id="SHH27778.1"/>
    </source>
</evidence>
<feature type="transmembrane region" description="Helical" evidence="1">
    <location>
        <begin position="144"/>
        <end position="162"/>
    </location>
</feature>
<feature type="transmembrane region" description="Helical" evidence="1">
    <location>
        <begin position="118"/>
        <end position="138"/>
    </location>
</feature>
<evidence type="ECO:0000313" key="4">
    <source>
        <dbReference type="Proteomes" id="UP000184079"/>
    </source>
</evidence>
<organism evidence="3 4">
    <name type="scientific">Virgibacillus chiguensis</name>
    <dbReference type="NCBI Taxonomy" id="411959"/>
    <lineage>
        <taxon>Bacteria</taxon>
        <taxon>Bacillati</taxon>
        <taxon>Bacillota</taxon>
        <taxon>Bacilli</taxon>
        <taxon>Bacillales</taxon>
        <taxon>Bacillaceae</taxon>
        <taxon>Virgibacillus</taxon>
    </lineage>
</organism>
<dbReference type="AlphaFoldDB" id="A0A1M5RNV3"/>
<gene>
    <name evidence="3" type="ORF">SAMN05421807_105225</name>
</gene>
<protein>
    <recommendedName>
        <fullName evidence="2">DUF1648 domain-containing protein</fullName>
    </recommendedName>
</protein>
<evidence type="ECO:0000259" key="2">
    <source>
        <dbReference type="Pfam" id="PF07853"/>
    </source>
</evidence>
<keyword evidence="4" id="KW-1185">Reference proteome</keyword>
<dbReference type="Proteomes" id="UP000184079">
    <property type="component" value="Unassembled WGS sequence"/>
</dbReference>
<keyword evidence="1" id="KW-0472">Membrane</keyword>
<dbReference type="RefSeq" id="WP_073007122.1">
    <property type="nucleotide sequence ID" value="NZ_FQXD01000005.1"/>
</dbReference>
<feature type="transmembrane region" description="Helical" evidence="1">
    <location>
        <begin position="66"/>
        <end position="86"/>
    </location>
</feature>
<dbReference type="OrthoDB" id="9808690at2"/>
<accession>A0A1M5RNV3</accession>
<feature type="domain" description="DUF1648" evidence="2">
    <location>
        <begin position="28"/>
        <end position="69"/>
    </location>
</feature>